<dbReference type="GO" id="GO:0003682">
    <property type="term" value="F:chromatin binding"/>
    <property type="evidence" value="ECO:0007669"/>
    <property type="project" value="TreeGrafter"/>
</dbReference>
<dbReference type="PANTHER" id="PTHR14324">
    <property type="entry name" value="CONDENSIN-2 COMPLEX SUBUNIT H2"/>
    <property type="match status" value="1"/>
</dbReference>
<dbReference type="AlphaFoldDB" id="A0A6G0YGL6"/>
<dbReference type="InterPro" id="IPR031737">
    <property type="entry name" value="CNDH2_C"/>
</dbReference>
<dbReference type="GO" id="GO:0010032">
    <property type="term" value="P:meiotic chromosome condensation"/>
    <property type="evidence" value="ECO:0007669"/>
    <property type="project" value="TreeGrafter"/>
</dbReference>
<proteinExistence type="predicted"/>
<dbReference type="PANTHER" id="PTHR14324:SF3">
    <property type="entry name" value="CONDENSIN-2 COMPLEX SUBUNIT H2"/>
    <property type="match status" value="1"/>
</dbReference>
<organism evidence="2 3">
    <name type="scientific">Aphis craccivora</name>
    <name type="common">Cowpea aphid</name>
    <dbReference type="NCBI Taxonomy" id="307492"/>
    <lineage>
        <taxon>Eukaryota</taxon>
        <taxon>Metazoa</taxon>
        <taxon>Ecdysozoa</taxon>
        <taxon>Arthropoda</taxon>
        <taxon>Hexapoda</taxon>
        <taxon>Insecta</taxon>
        <taxon>Pterygota</taxon>
        <taxon>Neoptera</taxon>
        <taxon>Paraneoptera</taxon>
        <taxon>Hemiptera</taxon>
        <taxon>Sternorrhyncha</taxon>
        <taxon>Aphidomorpha</taxon>
        <taxon>Aphidoidea</taxon>
        <taxon>Aphididae</taxon>
        <taxon>Aphidini</taxon>
        <taxon>Aphis</taxon>
        <taxon>Aphis</taxon>
    </lineage>
</organism>
<dbReference type="Proteomes" id="UP000478052">
    <property type="component" value="Unassembled WGS sequence"/>
</dbReference>
<reference evidence="2 3" key="1">
    <citation type="submission" date="2019-08" db="EMBL/GenBank/DDBJ databases">
        <title>Whole genome of Aphis craccivora.</title>
        <authorList>
            <person name="Voronova N.V."/>
            <person name="Shulinski R.S."/>
            <person name="Bandarenka Y.V."/>
            <person name="Zhorov D.G."/>
            <person name="Warner D."/>
        </authorList>
    </citation>
    <scope>NUCLEOTIDE SEQUENCE [LARGE SCALE GENOMIC DNA]</scope>
    <source>
        <strain evidence="2">180601</strain>
        <tissue evidence="2">Whole Body</tissue>
    </source>
</reference>
<evidence type="ECO:0000259" key="1">
    <source>
        <dbReference type="Pfam" id="PF16858"/>
    </source>
</evidence>
<dbReference type="GO" id="GO:0051306">
    <property type="term" value="P:mitotic sister chromatid separation"/>
    <property type="evidence" value="ECO:0007669"/>
    <property type="project" value="TreeGrafter"/>
</dbReference>
<accession>A0A6G0YGL6</accession>
<dbReference type="GO" id="GO:0005634">
    <property type="term" value="C:nucleus"/>
    <property type="evidence" value="ECO:0007669"/>
    <property type="project" value="TreeGrafter"/>
</dbReference>
<dbReference type="Pfam" id="PF16858">
    <property type="entry name" value="CNDH2_C"/>
    <property type="match status" value="1"/>
</dbReference>
<evidence type="ECO:0000313" key="3">
    <source>
        <dbReference type="Proteomes" id="UP000478052"/>
    </source>
</evidence>
<feature type="domain" description="Condensin-2 complex subunit H2 C-terminal" evidence="1">
    <location>
        <begin position="369"/>
        <end position="477"/>
    </location>
</feature>
<dbReference type="InterPro" id="IPR031739">
    <property type="entry name" value="Ncaph2"/>
</dbReference>
<comment type="caution">
    <text evidence="2">The sequence shown here is derived from an EMBL/GenBank/DDBJ whole genome shotgun (WGS) entry which is preliminary data.</text>
</comment>
<gene>
    <name evidence="2" type="ORF">FWK35_00015555</name>
</gene>
<evidence type="ECO:0000313" key="2">
    <source>
        <dbReference type="EMBL" id="KAF0755603.1"/>
    </source>
</evidence>
<sequence>MAVFQYQEVGDFDESFKQLLQPIESFTKKDECEIFQYDLTKLLDSYSKHLRKSSNDSSSVFVDAAIIVQNISLIYQKRVDVTINAMMKLVGKFQSYRLSENNDPDYYKEKRVENKKSKSNKKVKCYSFFGPIEGQIIRTLNIFDCKLINLSKNPQVKKIILNTNIKVNNKYNKILPNICNENGENIGKKYDFKINFPLDFDLAVNEDFHCPTKEDSKSKNHINYRNYTDSVLKLPMNLLNDDEILPSASNSVICYQNINDDVCVVNEMLSNSINTLNVSQITSNDDYNDNDPRAQVDTAKCNYNANKPCVRKKDPSKKDIEILMPMDTSTEFHFLAHDEEIENTLTNGELVENIQTNSIEIQNYETNQITTINEQLEMQKRVQEWHDSLRLILENEEKVIEFDVHEYGTRILSCFESIGEQRLFKDLIGGIEKVEVARYFLSLLMMVNTNNLELSNHKYENELLVKLLKKERHHEELQTNIENLVNQKQNSL</sequence>
<dbReference type="GO" id="GO:0000796">
    <property type="term" value="C:condensin complex"/>
    <property type="evidence" value="ECO:0007669"/>
    <property type="project" value="TreeGrafter"/>
</dbReference>
<keyword evidence="3" id="KW-1185">Reference proteome</keyword>
<protein>
    <submittedName>
        <fullName evidence="2">Condensin-2 complex subunit H2</fullName>
    </submittedName>
</protein>
<dbReference type="OrthoDB" id="10038475at2759"/>
<name>A0A6G0YGL6_APHCR</name>
<dbReference type="EMBL" id="VUJU01004085">
    <property type="protein sequence ID" value="KAF0755603.1"/>
    <property type="molecule type" value="Genomic_DNA"/>
</dbReference>